<sequence length="72" mass="7740">MKILIADPVAKEGIEALQAQAEVDVKLKLKPEELKSIIGDYQALIVRSETRATAEIIEAGKKLQVIARAGVG</sequence>
<evidence type="ECO:0000313" key="2">
    <source>
        <dbReference type="EMBL" id="GAF91478.1"/>
    </source>
</evidence>
<feature type="non-terminal residue" evidence="2">
    <location>
        <position position="72"/>
    </location>
</feature>
<protein>
    <recommendedName>
        <fullName evidence="1">D-isomer specific 2-hydroxyacid dehydrogenase catalytic domain-containing protein</fullName>
    </recommendedName>
</protein>
<gene>
    <name evidence="2" type="ORF">S01H1_22745</name>
</gene>
<dbReference type="InterPro" id="IPR006139">
    <property type="entry name" value="D-isomer_2_OHA_DH_cat_dom"/>
</dbReference>
<name>X0TD94_9ZZZZ</name>
<evidence type="ECO:0000259" key="1">
    <source>
        <dbReference type="Pfam" id="PF00389"/>
    </source>
</evidence>
<feature type="domain" description="D-isomer specific 2-hydroxyacid dehydrogenase catalytic" evidence="1">
    <location>
        <begin position="3"/>
        <end position="72"/>
    </location>
</feature>
<dbReference type="EMBL" id="BARS01012911">
    <property type="protein sequence ID" value="GAF91478.1"/>
    <property type="molecule type" value="Genomic_DNA"/>
</dbReference>
<dbReference type="GO" id="GO:0016616">
    <property type="term" value="F:oxidoreductase activity, acting on the CH-OH group of donors, NAD or NADP as acceptor"/>
    <property type="evidence" value="ECO:0007669"/>
    <property type="project" value="InterPro"/>
</dbReference>
<proteinExistence type="predicted"/>
<dbReference type="Pfam" id="PF00389">
    <property type="entry name" value="2-Hacid_dh"/>
    <property type="match status" value="1"/>
</dbReference>
<comment type="caution">
    <text evidence="2">The sequence shown here is derived from an EMBL/GenBank/DDBJ whole genome shotgun (WGS) entry which is preliminary data.</text>
</comment>
<organism evidence="2">
    <name type="scientific">marine sediment metagenome</name>
    <dbReference type="NCBI Taxonomy" id="412755"/>
    <lineage>
        <taxon>unclassified sequences</taxon>
        <taxon>metagenomes</taxon>
        <taxon>ecological metagenomes</taxon>
    </lineage>
</organism>
<reference evidence="2" key="1">
    <citation type="journal article" date="2014" name="Front. Microbiol.">
        <title>High frequency of phylogenetically diverse reductive dehalogenase-homologous genes in deep subseafloor sedimentary metagenomes.</title>
        <authorList>
            <person name="Kawai M."/>
            <person name="Futagami T."/>
            <person name="Toyoda A."/>
            <person name="Takaki Y."/>
            <person name="Nishi S."/>
            <person name="Hori S."/>
            <person name="Arai W."/>
            <person name="Tsubouchi T."/>
            <person name="Morono Y."/>
            <person name="Uchiyama I."/>
            <person name="Ito T."/>
            <person name="Fujiyama A."/>
            <person name="Inagaki F."/>
            <person name="Takami H."/>
        </authorList>
    </citation>
    <scope>NUCLEOTIDE SEQUENCE</scope>
    <source>
        <strain evidence="2">Expedition CK06-06</strain>
    </source>
</reference>
<dbReference type="Gene3D" id="3.40.50.720">
    <property type="entry name" value="NAD(P)-binding Rossmann-like Domain"/>
    <property type="match status" value="1"/>
</dbReference>
<dbReference type="GO" id="GO:0051287">
    <property type="term" value="F:NAD binding"/>
    <property type="evidence" value="ECO:0007669"/>
    <property type="project" value="InterPro"/>
</dbReference>
<dbReference type="SUPFAM" id="SSF52283">
    <property type="entry name" value="Formate/glycerate dehydrogenase catalytic domain-like"/>
    <property type="match status" value="1"/>
</dbReference>
<dbReference type="AlphaFoldDB" id="X0TD94"/>
<accession>X0TD94</accession>